<accession>G5A468</accession>
<evidence type="ECO:0000313" key="3">
    <source>
        <dbReference type="Proteomes" id="UP000002640"/>
    </source>
</evidence>
<evidence type="ECO:0000256" key="1">
    <source>
        <dbReference type="SAM" id="MobiDB-lite"/>
    </source>
</evidence>
<dbReference type="SMR" id="G5A468"/>
<dbReference type="Proteomes" id="UP000002640">
    <property type="component" value="Unassembled WGS sequence"/>
</dbReference>
<sequence>MASETAALYERILSLVPKDELSGGYNAVLRDEISSVNRAMNDVSAAFAKLEEVRDAVAKLSNGEAGSRSESLVQAMDNTTVLQCNLKRKLKSVLADMATGGHTSTKRMKKDESAGACSNDGGENAASIQLPPKPTVKVFLQLDDEAGSDSNDTTNASWTSALNTENCIDEVLKVARLPVLVRSSCLPAVLPALVKVMPEIGLSNAIIVMKYVVLWAHLISGQERALQALRNFCGAVLEWINQLEESTDVRGLRRLGETLSNVVEHQMLQVSDEAKSYVLLSYDLYVWHVTAMVPTERRKHVAQAFNALSEAMSAPVVSLKQPIEIIGVFRSIVKWARDDPRDSELLELYDSLTAVSKSYADKLSNLRRRVELSREIRKIEAAFSKLFKTTVQERAADVLSSCRQLNRERPSSGDVDKGILMLDEVIQHREAGWNPRQSKAVLECSKVLTKCAMLLEVRGPRMAEIARWGLKKKPSAN</sequence>
<name>G5A468_PHYSP</name>
<protein>
    <submittedName>
        <fullName evidence="2">Uncharacterized protein</fullName>
    </submittedName>
</protein>
<proteinExistence type="predicted"/>
<dbReference type="GeneID" id="20642496"/>
<dbReference type="EMBL" id="JH159159">
    <property type="protein sequence ID" value="EGZ09514.1"/>
    <property type="molecule type" value="Genomic_DNA"/>
</dbReference>
<dbReference type="KEGG" id="psoj:PHYSODRAFT_305031"/>
<dbReference type="RefSeq" id="XP_009534375.1">
    <property type="nucleotide sequence ID" value="XM_009536080.1"/>
</dbReference>
<evidence type="ECO:0000313" key="2">
    <source>
        <dbReference type="EMBL" id="EGZ09514.1"/>
    </source>
</evidence>
<dbReference type="AlphaFoldDB" id="G5A468"/>
<keyword evidence="3" id="KW-1185">Reference proteome</keyword>
<dbReference type="OMA" id="TENCIDE"/>
<organism evidence="2 3">
    <name type="scientific">Phytophthora sojae (strain P6497)</name>
    <name type="common">Soybean stem and root rot agent</name>
    <name type="synonym">Phytophthora megasperma f. sp. glycines</name>
    <dbReference type="NCBI Taxonomy" id="1094619"/>
    <lineage>
        <taxon>Eukaryota</taxon>
        <taxon>Sar</taxon>
        <taxon>Stramenopiles</taxon>
        <taxon>Oomycota</taxon>
        <taxon>Peronosporomycetes</taxon>
        <taxon>Peronosporales</taxon>
        <taxon>Peronosporaceae</taxon>
        <taxon>Phytophthora</taxon>
    </lineage>
</organism>
<gene>
    <name evidence="2" type="ORF">PHYSODRAFT_305031</name>
</gene>
<feature type="region of interest" description="Disordered" evidence="1">
    <location>
        <begin position="101"/>
        <end position="129"/>
    </location>
</feature>
<reference evidence="2 3" key="1">
    <citation type="journal article" date="2006" name="Science">
        <title>Phytophthora genome sequences uncover evolutionary origins and mechanisms of pathogenesis.</title>
        <authorList>
            <person name="Tyler B.M."/>
            <person name="Tripathy S."/>
            <person name="Zhang X."/>
            <person name="Dehal P."/>
            <person name="Jiang R.H."/>
            <person name="Aerts A."/>
            <person name="Arredondo F.D."/>
            <person name="Baxter L."/>
            <person name="Bensasson D."/>
            <person name="Beynon J.L."/>
            <person name="Chapman J."/>
            <person name="Damasceno C.M."/>
            <person name="Dorrance A.E."/>
            <person name="Dou D."/>
            <person name="Dickerman A.W."/>
            <person name="Dubchak I.L."/>
            <person name="Garbelotto M."/>
            <person name="Gijzen M."/>
            <person name="Gordon S.G."/>
            <person name="Govers F."/>
            <person name="Grunwald N.J."/>
            <person name="Huang W."/>
            <person name="Ivors K.L."/>
            <person name="Jones R.W."/>
            <person name="Kamoun S."/>
            <person name="Krampis K."/>
            <person name="Lamour K.H."/>
            <person name="Lee M.K."/>
            <person name="McDonald W.H."/>
            <person name="Medina M."/>
            <person name="Meijer H.J."/>
            <person name="Nordberg E.K."/>
            <person name="Maclean D.J."/>
            <person name="Ospina-Giraldo M.D."/>
            <person name="Morris P.F."/>
            <person name="Phuntumart V."/>
            <person name="Putnam N.H."/>
            <person name="Rash S."/>
            <person name="Rose J.K."/>
            <person name="Sakihama Y."/>
            <person name="Salamov A.A."/>
            <person name="Savidor A."/>
            <person name="Scheuring C.F."/>
            <person name="Smith B.M."/>
            <person name="Sobral B.W."/>
            <person name="Terry A."/>
            <person name="Torto-Alalibo T.A."/>
            <person name="Win J."/>
            <person name="Xu Z."/>
            <person name="Zhang H."/>
            <person name="Grigoriev I.V."/>
            <person name="Rokhsar D.S."/>
            <person name="Boore J.L."/>
        </authorList>
    </citation>
    <scope>NUCLEOTIDE SEQUENCE [LARGE SCALE GENOMIC DNA]</scope>
    <source>
        <strain evidence="2 3">P6497</strain>
    </source>
</reference>
<dbReference type="InParanoid" id="G5A468"/>